<organism evidence="5 6">
    <name type="scientific">Pinibacter soli</name>
    <dbReference type="NCBI Taxonomy" id="3044211"/>
    <lineage>
        <taxon>Bacteria</taxon>
        <taxon>Pseudomonadati</taxon>
        <taxon>Bacteroidota</taxon>
        <taxon>Chitinophagia</taxon>
        <taxon>Chitinophagales</taxon>
        <taxon>Chitinophagaceae</taxon>
        <taxon>Pinibacter</taxon>
    </lineage>
</organism>
<dbReference type="InterPro" id="IPR020449">
    <property type="entry name" value="Tscrpt_reg_AraC-type_HTH"/>
</dbReference>
<dbReference type="SMART" id="SM00342">
    <property type="entry name" value="HTH_ARAC"/>
    <property type="match status" value="1"/>
</dbReference>
<dbReference type="PANTHER" id="PTHR47893:SF1">
    <property type="entry name" value="REGULATORY PROTEIN PCHR"/>
    <property type="match status" value="1"/>
</dbReference>
<dbReference type="Gene3D" id="1.10.10.60">
    <property type="entry name" value="Homeodomain-like"/>
    <property type="match status" value="2"/>
</dbReference>
<dbReference type="InterPro" id="IPR053142">
    <property type="entry name" value="PchR_regulatory_protein"/>
</dbReference>
<keyword evidence="1" id="KW-0805">Transcription regulation</keyword>
<evidence type="ECO:0000313" key="6">
    <source>
        <dbReference type="Proteomes" id="UP001226434"/>
    </source>
</evidence>
<gene>
    <name evidence="5" type="ORF">QJ048_23145</name>
</gene>
<evidence type="ECO:0000313" key="5">
    <source>
        <dbReference type="EMBL" id="MDI3322706.1"/>
    </source>
</evidence>
<reference evidence="5 6" key="1">
    <citation type="submission" date="2023-05" db="EMBL/GenBank/DDBJ databases">
        <title>Genome sequence of Pinibacter sp. MAH-24.</title>
        <authorList>
            <person name="Huq M.A."/>
        </authorList>
    </citation>
    <scope>NUCLEOTIDE SEQUENCE [LARGE SCALE GENOMIC DNA]</scope>
    <source>
        <strain evidence="5 6">MAH-24</strain>
    </source>
</reference>
<name>A0ABT6RJF4_9BACT</name>
<dbReference type="InterPro" id="IPR009057">
    <property type="entry name" value="Homeodomain-like_sf"/>
</dbReference>
<accession>A0ABT6RJF4</accession>
<dbReference type="RefSeq" id="WP_282336851.1">
    <property type="nucleotide sequence ID" value="NZ_JASBRG010000008.1"/>
</dbReference>
<dbReference type="PANTHER" id="PTHR47893">
    <property type="entry name" value="REGULATORY PROTEIN PCHR"/>
    <property type="match status" value="1"/>
</dbReference>
<evidence type="ECO:0000259" key="4">
    <source>
        <dbReference type="PROSITE" id="PS01124"/>
    </source>
</evidence>
<dbReference type="PRINTS" id="PR00032">
    <property type="entry name" value="HTHARAC"/>
</dbReference>
<comment type="caution">
    <text evidence="5">The sequence shown here is derived from an EMBL/GenBank/DDBJ whole genome shotgun (WGS) entry which is preliminary data.</text>
</comment>
<dbReference type="PROSITE" id="PS01124">
    <property type="entry name" value="HTH_ARAC_FAMILY_2"/>
    <property type="match status" value="1"/>
</dbReference>
<protein>
    <submittedName>
        <fullName evidence="5">Helix-turn-helix transcriptional regulator</fullName>
    </submittedName>
</protein>
<dbReference type="InterPro" id="IPR018060">
    <property type="entry name" value="HTH_AraC"/>
</dbReference>
<sequence>MKVMFKKDGIDNQWLVDMVQDMNAKLPGKIELRDNKVIFPENIATGICSYHQLSERLDLCIFNLTFNTPLWIERTATDDSKYYSMHINCSPSEISHISEGKESKIAGPVNSSIFWSASDLSSSFKIEKGQTFQAIIVYMTNEFLMEAFGEETAHNSSAESNSTRCQQNDTTTMRHLIEQKHFMSRSLQTGLGTLKYELMQEILNFDKKDSFSETLLIKANILKIIALFIKRVAKKNNRDEGSAKYCDANRILEVKKIIDENAGNEPISLTDLAKNAAMSKTKLKTKFKEIVGTTAYQYYLDVKMEKAKSILEDSPIPICDLAYELGFKSTSHFSQAFKKHYGVTPKSVASKN</sequence>
<evidence type="ECO:0000256" key="1">
    <source>
        <dbReference type="ARBA" id="ARBA00023015"/>
    </source>
</evidence>
<keyword evidence="6" id="KW-1185">Reference proteome</keyword>
<dbReference type="Pfam" id="PF12833">
    <property type="entry name" value="HTH_18"/>
    <property type="match status" value="1"/>
</dbReference>
<keyword evidence="2" id="KW-0238">DNA-binding</keyword>
<dbReference type="PROSITE" id="PS00041">
    <property type="entry name" value="HTH_ARAC_FAMILY_1"/>
    <property type="match status" value="1"/>
</dbReference>
<dbReference type="InterPro" id="IPR018062">
    <property type="entry name" value="HTH_AraC-typ_CS"/>
</dbReference>
<evidence type="ECO:0000256" key="3">
    <source>
        <dbReference type="ARBA" id="ARBA00023163"/>
    </source>
</evidence>
<evidence type="ECO:0000256" key="2">
    <source>
        <dbReference type="ARBA" id="ARBA00023125"/>
    </source>
</evidence>
<proteinExistence type="predicted"/>
<dbReference type="EMBL" id="JASBRG010000008">
    <property type="protein sequence ID" value="MDI3322706.1"/>
    <property type="molecule type" value="Genomic_DNA"/>
</dbReference>
<dbReference type="SUPFAM" id="SSF46689">
    <property type="entry name" value="Homeodomain-like"/>
    <property type="match status" value="1"/>
</dbReference>
<keyword evidence="3" id="KW-0804">Transcription</keyword>
<dbReference type="Proteomes" id="UP001226434">
    <property type="component" value="Unassembled WGS sequence"/>
</dbReference>
<feature type="domain" description="HTH araC/xylS-type" evidence="4">
    <location>
        <begin position="252"/>
        <end position="351"/>
    </location>
</feature>